<feature type="region of interest" description="Disordered" evidence="1">
    <location>
        <begin position="1"/>
        <end position="21"/>
    </location>
</feature>
<keyword evidence="3" id="KW-1185">Reference proteome</keyword>
<name>A0A091DVE1_FUKDA</name>
<dbReference type="EMBL" id="KN121891">
    <property type="protein sequence ID" value="KFO35067.1"/>
    <property type="molecule type" value="Genomic_DNA"/>
</dbReference>
<dbReference type="AlphaFoldDB" id="A0A091DVE1"/>
<protein>
    <submittedName>
        <fullName evidence="2">Uncharacterized protein</fullName>
    </submittedName>
</protein>
<sequence length="119" mass="13270">MDPKTQDPNPGTTAHMHIPRCRETLPPMRSLDSRHWVFLREGPGGLTAQGPQGPFLPWIHRRAPRPAPKKSQRELPEEAAHFCKLEQVGARLATPPHLEEALSAEVTVPGLWQSFMGSL</sequence>
<organism evidence="2 3">
    <name type="scientific">Fukomys damarensis</name>
    <name type="common">Damaraland mole rat</name>
    <name type="synonym">Cryptomys damarensis</name>
    <dbReference type="NCBI Taxonomy" id="885580"/>
    <lineage>
        <taxon>Eukaryota</taxon>
        <taxon>Metazoa</taxon>
        <taxon>Chordata</taxon>
        <taxon>Craniata</taxon>
        <taxon>Vertebrata</taxon>
        <taxon>Euteleostomi</taxon>
        <taxon>Mammalia</taxon>
        <taxon>Eutheria</taxon>
        <taxon>Euarchontoglires</taxon>
        <taxon>Glires</taxon>
        <taxon>Rodentia</taxon>
        <taxon>Hystricomorpha</taxon>
        <taxon>Bathyergidae</taxon>
        <taxon>Fukomys</taxon>
    </lineage>
</organism>
<gene>
    <name evidence="2" type="ORF">H920_03521</name>
</gene>
<evidence type="ECO:0000256" key="1">
    <source>
        <dbReference type="SAM" id="MobiDB-lite"/>
    </source>
</evidence>
<proteinExistence type="predicted"/>
<dbReference type="eggNOG" id="ENOG502QRUF">
    <property type="taxonomic scope" value="Eukaryota"/>
</dbReference>
<accession>A0A091DVE1</accession>
<dbReference type="Proteomes" id="UP000028990">
    <property type="component" value="Unassembled WGS sequence"/>
</dbReference>
<feature type="compositionally biased region" description="Polar residues" evidence="1">
    <location>
        <begin position="1"/>
        <end position="12"/>
    </location>
</feature>
<evidence type="ECO:0000313" key="2">
    <source>
        <dbReference type="EMBL" id="KFO35067.1"/>
    </source>
</evidence>
<evidence type="ECO:0000313" key="3">
    <source>
        <dbReference type="Proteomes" id="UP000028990"/>
    </source>
</evidence>
<reference evidence="2 3" key="1">
    <citation type="submission" date="2013-11" db="EMBL/GenBank/DDBJ databases">
        <title>The Damaraland mole rat (Fukomys damarensis) genome and evolution of African mole rats.</title>
        <authorList>
            <person name="Gladyshev V.N."/>
            <person name="Fang X."/>
        </authorList>
    </citation>
    <scope>NUCLEOTIDE SEQUENCE [LARGE SCALE GENOMIC DNA]</scope>
    <source>
        <tissue evidence="2">Liver</tissue>
    </source>
</reference>